<dbReference type="Gene3D" id="3.40.50.12780">
    <property type="entry name" value="N-terminal domain of ligase-like"/>
    <property type="match status" value="1"/>
</dbReference>
<proteinExistence type="inferred from homology"/>
<dbReference type="NCBIfam" id="NF005857">
    <property type="entry name" value="PRK07786.1"/>
    <property type="match status" value="1"/>
</dbReference>
<dbReference type="EC" id="6.2.1.3" evidence="5"/>
<protein>
    <submittedName>
        <fullName evidence="5">Long-chain-fatty-acid--CoA ligase LcfB</fullName>
        <ecNumber evidence="5">6.2.1.3</ecNumber>
    </submittedName>
</protein>
<feature type="domain" description="AMP-binding enzyme C-terminal" evidence="4">
    <location>
        <begin position="455"/>
        <end position="531"/>
    </location>
</feature>
<dbReference type="STRING" id="1112204.GPOL_c28930"/>
<evidence type="ECO:0000256" key="1">
    <source>
        <dbReference type="ARBA" id="ARBA00006432"/>
    </source>
</evidence>
<feature type="domain" description="AMP-dependent synthetase/ligase" evidence="3">
    <location>
        <begin position="44"/>
        <end position="405"/>
    </location>
</feature>
<dbReference type="InterPro" id="IPR020845">
    <property type="entry name" value="AMP-binding_CS"/>
</dbReference>
<gene>
    <name evidence="5" type="primary">lcfB3</name>
    <name evidence="5" type="ordered locus">GPOL_c28930</name>
</gene>
<accession>H6MTN7</accession>
<dbReference type="InterPro" id="IPR045851">
    <property type="entry name" value="AMP-bd_C_sf"/>
</dbReference>
<evidence type="ECO:0000259" key="3">
    <source>
        <dbReference type="Pfam" id="PF00501"/>
    </source>
</evidence>
<comment type="similarity">
    <text evidence="1">Belongs to the ATP-dependent AMP-binding enzyme family.</text>
</comment>
<evidence type="ECO:0000313" key="6">
    <source>
        <dbReference type="Proteomes" id="UP000009154"/>
    </source>
</evidence>
<dbReference type="PROSITE" id="PS00455">
    <property type="entry name" value="AMP_BINDING"/>
    <property type="match status" value="1"/>
</dbReference>
<dbReference type="SUPFAM" id="SSF56801">
    <property type="entry name" value="Acetyl-CoA synthetase-like"/>
    <property type="match status" value="1"/>
</dbReference>
<dbReference type="GO" id="GO:0004467">
    <property type="term" value="F:long-chain fatty acid-CoA ligase activity"/>
    <property type="evidence" value="ECO:0007669"/>
    <property type="project" value="UniProtKB-EC"/>
</dbReference>
<keyword evidence="6" id="KW-1185">Reference proteome</keyword>
<keyword evidence="2 5" id="KW-0436">Ligase</keyword>
<dbReference type="KEGG" id="gpo:GPOL_c28930"/>
<dbReference type="InterPro" id="IPR025110">
    <property type="entry name" value="AMP-bd_C"/>
</dbReference>
<dbReference type="Proteomes" id="UP000009154">
    <property type="component" value="Chromosome"/>
</dbReference>
<dbReference type="PANTHER" id="PTHR43767:SF1">
    <property type="entry name" value="NONRIBOSOMAL PEPTIDE SYNTHASE PES1 (EUROFUNG)-RELATED"/>
    <property type="match status" value="1"/>
</dbReference>
<dbReference type="InterPro" id="IPR000873">
    <property type="entry name" value="AMP-dep_synth/lig_dom"/>
</dbReference>
<dbReference type="InterPro" id="IPR042099">
    <property type="entry name" value="ANL_N_sf"/>
</dbReference>
<dbReference type="NCBIfam" id="NF004837">
    <property type="entry name" value="PRK06187.1"/>
    <property type="match status" value="1"/>
</dbReference>
<evidence type="ECO:0000256" key="2">
    <source>
        <dbReference type="ARBA" id="ARBA00022598"/>
    </source>
</evidence>
<reference evidence="5 6" key="1">
    <citation type="journal article" date="2012" name="Appl. Environ. Microbiol.">
        <title>Involvement of two latex-clearing proteins during rubber degradation and insights into the subsequent degradation pathway revealed by the genome sequence of Gordonia polyisoprenivorans strain VH2.</title>
        <authorList>
            <person name="Hiessl S."/>
            <person name="Schuldes J."/>
            <person name="Thurmer A."/>
            <person name="Halbsguth T."/>
            <person name="Broker D."/>
            <person name="Angelov A."/>
            <person name="Liebl W."/>
            <person name="Daniel R."/>
            <person name="Steinbuchel A."/>
        </authorList>
    </citation>
    <scope>NUCLEOTIDE SEQUENCE [LARGE SCALE GENOMIC DNA]</scope>
    <source>
        <strain evidence="6">DSM 44266 / VH2</strain>
    </source>
</reference>
<dbReference type="Pfam" id="PF00501">
    <property type="entry name" value="AMP-binding"/>
    <property type="match status" value="1"/>
</dbReference>
<dbReference type="CDD" id="cd17631">
    <property type="entry name" value="FACL_FadD13-like"/>
    <property type="match status" value="1"/>
</dbReference>
<dbReference type="HOGENOM" id="CLU_000022_59_0_11"/>
<sequence>MPHKRIREAHQGENATMTATIDNTADLTTEPLRSRRNHWNNQVRRHAFMNPDGPALKFLGTLTTWRQLDERTRGFAAALSRRGVGFGDRILLVLLNRSEYVEAVMGANLIGAIPVPVNVRMSPAEIAFLVSDSGAKIIVTESLLAPLADAVSASTGAIDATIVVGDTDNPAHLRFEDLVAEDSSDLPEIDVPEESVALIMYTSGTTGKPKGAMLTHQNLQAQAVTCLQALSTRPDDVGSCVAPMFHIAGLGAMAPLIYMGALSVIHPLGAFDPDDMLDTLEREGTTSIFLVPAQWQAVCAAQQARPRDLKLRVISWGAAPASDTVLRAMNETFPDALNVAVFGQTEMSPITCVLEGKDALRKIGSIGKVVPAVTARVVDPEMNDVAPGEVGEIVYRGPNMMIGYWQNPQGTADAFHGGWFHSGDLVRQDEEGFLYVVDRAKDMIISGGENIYCAEVENVLFGHEKIAEAAIIGRAHEKWGEVPVAVVVLAEGVDDLTLDDLEPYLNENLARFKHPKDLVIVDELPRNAGGKVVKPSLRSTYGSKDAGLAN</sequence>
<dbReference type="FunFam" id="3.30.300.30:FF:000008">
    <property type="entry name" value="2,3-dihydroxybenzoate-AMP ligase"/>
    <property type="match status" value="1"/>
</dbReference>
<dbReference type="Gene3D" id="3.30.300.30">
    <property type="match status" value="1"/>
</dbReference>
<evidence type="ECO:0000313" key="5">
    <source>
        <dbReference type="EMBL" id="AFA73912.1"/>
    </source>
</evidence>
<evidence type="ECO:0000259" key="4">
    <source>
        <dbReference type="Pfam" id="PF13193"/>
    </source>
</evidence>
<organism evidence="5 6">
    <name type="scientific">Gordonia polyisoprenivorans (strain DSM 44266 / VH2)</name>
    <dbReference type="NCBI Taxonomy" id="1112204"/>
    <lineage>
        <taxon>Bacteria</taxon>
        <taxon>Bacillati</taxon>
        <taxon>Actinomycetota</taxon>
        <taxon>Actinomycetes</taxon>
        <taxon>Mycobacteriales</taxon>
        <taxon>Gordoniaceae</taxon>
        <taxon>Gordonia</taxon>
    </lineage>
</organism>
<dbReference type="eggNOG" id="COG0318">
    <property type="taxonomic scope" value="Bacteria"/>
</dbReference>
<dbReference type="EMBL" id="CP003119">
    <property type="protein sequence ID" value="AFA73912.1"/>
    <property type="molecule type" value="Genomic_DNA"/>
</dbReference>
<dbReference type="Pfam" id="PF13193">
    <property type="entry name" value="AMP-binding_C"/>
    <property type="match status" value="1"/>
</dbReference>
<dbReference type="AlphaFoldDB" id="H6MTN7"/>
<name>H6MTN7_GORPV</name>
<dbReference type="InterPro" id="IPR050237">
    <property type="entry name" value="ATP-dep_AMP-bd_enzyme"/>
</dbReference>
<dbReference type="PANTHER" id="PTHR43767">
    <property type="entry name" value="LONG-CHAIN-FATTY-ACID--COA LIGASE"/>
    <property type="match status" value="1"/>
</dbReference>